<name>A0A1Y6BLK1_9PROT</name>
<comment type="similarity">
    <text evidence="1">Belongs to the LysR transcriptional regulatory family.</text>
</comment>
<evidence type="ECO:0000256" key="3">
    <source>
        <dbReference type="ARBA" id="ARBA00023125"/>
    </source>
</evidence>
<evidence type="ECO:0000256" key="2">
    <source>
        <dbReference type="ARBA" id="ARBA00023015"/>
    </source>
</evidence>
<dbReference type="Pfam" id="PF03466">
    <property type="entry name" value="LysR_substrate"/>
    <property type="match status" value="1"/>
</dbReference>
<reference evidence="6 7" key="1">
    <citation type="submission" date="2017-04" db="EMBL/GenBank/DDBJ databases">
        <authorList>
            <person name="Afonso C.L."/>
            <person name="Miller P.J."/>
            <person name="Scott M.A."/>
            <person name="Spackman E."/>
            <person name="Goraichik I."/>
            <person name="Dimitrov K.M."/>
            <person name="Suarez D.L."/>
            <person name="Swayne D.E."/>
        </authorList>
    </citation>
    <scope>NUCLEOTIDE SEQUENCE [LARGE SCALE GENOMIC DNA]</scope>
    <source>
        <strain evidence="6 7">USBA 355</strain>
    </source>
</reference>
<evidence type="ECO:0000256" key="4">
    <source>
        <dbReference type="ARBA" id="ARBA00023163"/>
    </source>
</evidence>
<dbReference type="InterPro" id="IPR005119">
    <property type="entry name" value="LysR_subst-bd"/>
</dbReference>
<feature type="domain" description="HTH lysR-type" evidence="5">
    <location>
        <begin position="1"/>
        <end position="59"/>
    </location>
</feature>
<dbReference type="CDD" id="cd08422">
    <property type="entry name" value="PBP2_CrgA_like"/>
    <property type="match status" value="1"/>
</dbReference>
<proteinExistence type="inferred from homology"/>
<dbReference type="Gene3D" id="1.10.10.10">
    <property type="entry name" value="Winged helix-like DNA-binding domain superfamily/Winged helix DNA-binding domain"/>
    <property type="match status" value="1"/>
</dbReference>
<dbReference type="GO" id="GO:0003677">
    <property type="term" value="F:DNA binding"/>
    <property type="evidence" value="ECO:0007669"/>
    <property type="project" value="UniProtKB-KW"/>
</dbReference>
<evidence type="ECO:0000313" key="7">
    <source>
        <dbReference type="Proteomes" id="UP000192917"/>
    </source>
</evidence>
<keyword evidence="7" id="KW-1185">Reference proteome</keyword>
<dbReference type="InterPro" id="IPR058163">
    <property type="entry name" value="LysR-type_TF_proteobact-type"/>
</dbReference>
<dbReference type="InterPro" id="IPR036388">
    <property type="entry name" value="WH-like_DNA-bd_sf"/>
</dbReference>
<sequence>MDNVSEMEVFVRVVQAKSFSEAARSLGLSPSAVSKQIGRLEDRLGARLLNRTTRQLSLTEIGAAFHERAERIVNDIAEAERAVSHLHGAPRGQLKVNAPVAFGIDHLAPLLPGFMAENPEVSVDLSVNDRFVDLVEEGIDVALRIGELADSSLIARRLAANRRVVCAAPSYLERRGTPASTADLKRHNCLVYTYRQQRRDWHFDGPGGHELVTVNGDLETNNAQVLRMAALGGLGIVLLPLWLVGPDLTEGRLIEVLPQYHVPDSSIYAVWPAGRHLSPKVRAFVDHIAAEIGELAKTWERH</sequence>
<dbReference type="PRINTS" id="PR00039">
    <property type="entry name" value="HTHLYSR"/>
</dbReference>
<keyword evidence="3" id="KW-0238">DNA-binding</keyword>
<dbReference type="PROSITE" id="PS50931">
    <property type="entry name" value="HTH_LYSR"/>
    <property type="match status" value="1"/>
</dbReference>
<dbReference type="InterPro" id="IPR036390">
    <property type="entry name" value="WH_DNA-bd_sf"/>
</dbReference>
<keyword evidence="2" id="KW-0805">Transcription regulation</keyword>
<protein>
    <submittedName>
        <fullName evidence="6">Transcriptional regulator, LysR family</fullName>
    </submittedName>
</protein>
<dbReference type="InterPro" id="IPR000847">
    <property type="entry name" value="LysR_HTH_N"/>
</dbReference>
<gene>
    <name evidence="6" type="ORF">SAMN05428998_104273</name>
</gene>
<keyword evidence="4" id="KW-0804">Transcription</keyword>
<dbReference type="RefSeq" id="WP_085121968.1">
    <property type="nucleotide sequence ID" value="NZ_FWZX01000004.1"/>
</dbReference>
<dbReference type="STRING" id="560819.SAMN05428998_104273"/>
<dbReference type="PANTHER" id="PTHR30537">
    <property type="entry name" value="HTH-TYPE TRANSCRIPTIONAL REGULATOR"/>
    <property type="match status" value="1"/>
</dbReference>
<dbReference type="EMBL" id="FWZX01000004">
    <property type="protein sequence ID" value="SMF09804.1"/>
    <property type="molecule type" value="Genomic_DNA"/>
</dbReference>
<dbReference type="SUPFAM" id="SSF46785">
    <property type="entry name" value="Winged helix' DNA-binding domain"/>
    <property type="match status" value="1"/>
</dbReference>
<dbReference type="FunFam" id="1.10.10.10:FF:000001">
    <property type="entry name" value="LysR family transcriptional regulator"/>
    <property type="match status" value="1"/>
</dbReference>
<evidence type="ECO:0000259" key="5">
    <source>
        <dbReference type="PROSITE" id="PS50931"/>
    </source>
</evidence>
<dbReference type="SUPFAM" id="SSF53850">
    <property type="entry name" value="Periplasmic binding protein-like II"/>
    <property type="match status" value="1"/>
</dbReference>
<evidence type="ECO:0000256" key="1">
    <source>
        <dbReference type="ARBA" id="ARBA00009437"/>
    </source>
</evidence>
<dbReference type="AlphaFoldDB" id="A0A1Y6BLK1"/>
<accession>A0A1Y6BLK1</accession>
<evidence type="ECO:0000313" key="6">
    <source>
        <dbReference type="EMBL" id="SMF09804.1"/>
    </source>
</evidence>
<dbReference type="Gene3D" id="3.40.190.290">
    <property type="match status" value="1"/>
</dbReference>
<organism evidence="6 7">
    <name type="scientific">Tistlia consotensis USBA 355</name>
    <dbReference type="NCBI Taxonomy" id="560819"/>
    <lineage>
        <taxon>Bacteria</taxon>
        <taxon>Pseudomonadati</taxon>
        <taxon>Pseudomonadota</taxon>
        <taxon>Alphaproteobacteria</taxon>
        <taxon>Rhodospirillales</taxon>
        <taxon>Rhodovibrionaceae</taxon>
        <taxon>Tistlia</taxon>
    </lineage>
</organism>
<dbReference type="GO" id="GO:0003700">
    <property type="term" value="F:DNA-binding transcription factor activity"/>
    <property type="evidence" value="ECO:0007669"/>
    <property type="project" value="InterPro"/>
</dbReference>
<dbReference type="FunFam" id="3.40.190.290:FF:000001">
    <property type="entry name" value="Transcriptional regulator, LysR family"/>
    <property type="match status" value="1"/>
</dbReference>
<dbReference type="Pfam" id="PF00126">
    <property type="entry name" value="HTH_1"/>
    <property type="match status" value="1"/>
</dbReference>
<dbReference type="PANTHER" id="PTHR30537:SF5">
    <property type="entry name" value="HTH-TYPE TRANSCRIPTIONAL ACTIVATOR TTDR-RELATED"/>
    <property type="match status" value="1"/>
</dbReference>
<dbReference type="Proteomes" id="UP000192917">
    <property type="component" value="Unassembled WGS sequence"/>
</dbReference>